<dbReference type="EMBL" id="QPFP01000064">
    <property type="protein sequence ID" value="TEB24714.1"/>
    <property type="molecule type" value="Genomic_DNA"/>
</dbReference>
<gene>
    <name evidence="2" type="ORF">FA13DRAFT_1739060</name>
</gene>
<feature type="region of interest" description="Disordered" evidence="1">
    <location>
        <begin position="69"/>
        <end position="101"/>
    </location>
</feature>
<reference evidence="2 3" key="1">
    <citation type="journal article" date="2019" name="Nat. Ecol. Evol.">
        <title>Megaphylogeny resolves global patterns of mushroom evolution.</title>
        <authorList>
            <person name="Varga T."/>
            <person name="Krizsan K."/>
            <person name="Foldi C."/>
            <person name="Dima B."/>
            <person name="Sanchez-Garcia M."/>
            <person name="Sanchez-Ramirez S."/>
            <person name="Szollosi G.J."/>
            <person name="Szarkandi J.G."/>
            <person name="Papp V."/>
            <person name="Albert L."/>
            <person name="Andreopoulos W."/>
            <person name="Angelini C."/>
            <person name="Antonin V."/>
            <person name="Barry K.W."/>
            <person name="Bougher N.L."/>
            <person name="Buchanan P."/>
            <person name="Buyck B."/>
            <person name="Bense V."/>
            <person name="Catcheside P."/>
            <person name="Chovatia M."/>
            <person name="Cooper J."/>
            <person name="Damon W."/>
            <person name="Desjardin D."/>
            <person name="Finy P."/>
            <person name="Geml J."/>
            <person name="Haridas S."/>
            <person name="Hughes K."/>
            <person name="Justo A."/>
            <person name="Karasinski D."/>
            <person name="Kautmanova I."/>
            <person name="Kiss B."/>
            <person name="Kocsube S."/>
            <person name="Kotiranta H."/>
            <person name="LaButti K.M."/>
            <person name="Lechner B.E."/>
            <person name="Liimatainen K."/>
            <person name="Lipzen A."/>
            <person name="Lukacs Z."/>
            <person name="Mihaltcheva S."/>
            <person name="Morgado L.N."/>
            <person name="Niskanen T."/>
            <person name="Noordeloos M.E."/>
            <person name="Ohm R.A."/>
            <person name="Ortiz-Santana B."/>
            <person name="Ovrebo C."/>
            <person name="Racz N."/>
            <person name="Riley R."/>
            <person name="Savchenko A."/>
            <person name="Shiryaev A."/>
            <person name="Soop K."/>
            <person name="Spirin V."/>
            <person name="Szebenyi C."/>
            <person name="Tomsovsky M."/>
            <person name="Tulloss R.E."/>
            <person name="Uehling J."/>
            <person name="Grigoriev I.V."/>
            <person name="Vagvolgyi C."/>
            <person name="Papp T."/>
            <person name="Martin F.M."/>
            <person name="Miettinen O."/>
            <person name="Hibbett D.S."/>
            <person name="Nagy L.G."/>
        </authorList>
    </citation>
    <scope>NUCLEOTIDE SEQUENCE [LARGE SCALE GENOMIC DNA]</scope>
    <source>
        <strain evidence="2 3">FP101781</strain>
    </source>
</reference>
<comment type="caution">
    <text evidence="2">The sequence shown here is derived from an EMBL/GenBank/DDBJ whole genome shotgun (WGS) entry which is preliminary data.</text>
</comment>
<organism evidence="2 3">
    <name type="scientific">Coprinellus micaceus</name>
    <name type="common">Glistening ink-cap mushroom</name>
    <name type="synonym">Coprinus micaceus</name>
    <dbReference type="NCBI Taxonomy" id="71717"/>
    <lineage>
        <taxon>Eukaryota</taxon>
        <taxon>Fungi</taxon>
        <taxon>Dikarya</taxon>
        <taxon>Basidiomycota</taxon>
        <taxon>Agaricomycotina</taxon>
        <taxon>Agaricomycetes</taxon>
        <taxon>Agaricomycetidae</taxon>
        <taxon>Agaricales</taxon>
        <taxon>Agaricineae</taxon>
        <taxon>Psathyrellaceae</taxon>
        <taxon>Coprinellus</taxon>
    </lineage>
</organism>
<dbReference type="AlphaFoldDB" id="A0A4Y7SSX7"/>
<dbReference type="Proteomes" id="UP000298030">
    <property type="component" value="Unassembled WGS sequence"/>
</dbReference>
<name>A0A4Y7SSX7_COPMI</name>
<proteinExistence type="predicted"/>
<sequence>MFVVPQLSDLRFLVNIRVPFAVKRDHHAASFPPTLALSLYRCAMPGLSIYTSMDREEKVRTMSVLESRFTPGPNPEHSIESYFSTNQVPPSPAPSPSPRVASYSSVMRTEMKDLSSIIMRL</sequence>
<feature type="non-terminal residue" evidence="2">
    <location>
        <position position="121"/>
    </location>
</feature>
<evidence type="ECO:0000313" key="3">
    <source>
        <dbReference type="Proteomes" id="UP000298030"/>
    </source>
</evidence>
<evidence type="ECO:0000256" key="1">
    <source>
        <dbReference type="SAM" id="MobiDB-lite"/>
    </source>
</evidence>
<keyword evidence="3" id="KW-1185">Reference proteome</keyword>
<accession>A0A4Y7SSX7</accession>
<evidence type="ECO:0000313" key="2">
    <source>
        <dbReference type="EMBL" id="TEB24714.1"/>
    </source>
</evidence>
<protein>
    <submittedName>
        <fullName evidence="2">Uncharacterized protein</fullName>
    </submittedName>
</protein>